<evidence type="ECO:0000313" key="3">
    <source>
        <dbReference type="Proteomes" id="UP000771749"/>
    </source>
</evidence>
<proteinExistence type="predicted"/>
<dbReference type="AlphaFoldDB" id="A0A940DLT8"/>
<evidence type="ECO:0000256" key="1">
    <source>
        <dbReference type="SAM" id="SignalP"/>
    </source>
</evidence>
<organism evidence="2 3">
    <name type="scientific">Candidatus Cryptobacteroides gallistercoris</name>
    <dbReference type="NCBI Taxonomy" id="2840765"/>
    <lineage>
        <taxon>Bacteria</taxon>
        <taxon>Pseudomonadati</taxon>
        <taxon>Bacteroidota</taxon>
        <taxon>Bacteroidia</taxon>
        <taxon>Bacteroidales</taxon>
        <taxon>Candidatus Cryptobacteroides</taxon>
    </lineage>
</organism>
<protein>
    <recommendedName>
        <fullName evidence="4">LPP20 lipoprotein</fullName>
    </recommendedName>
</protein>
<reference evidence="2" key="2">
    <citation type="journal article" date="2021" name="PeerJ">
        <title>Extensive microbial diversity within the chicken gut microbiome revealed by metagenomics and culture.</title>
        <authorList>
            <person name="Gilroy R."/>
            <person name="Ravi A."/>
            <person name="Getino M."/>
            <person name="Pursley I."/>
            <person name="Horton D.L."/>
            <person name="Alikhan N.F."/>
            <person name="Baker D."/>
            <person name="Gharbi K."/>
            <person name="Hall N."/>
            <person name="Watson M."/>
            <person name="Adriaenssens E.M."/>
            <person name="Foster-Nyarko E."/>
            <person name="Jarju S."/>
            <person name="Secka A."/>
            <person name="Antonio M."/>
            <person name="Oren A."/>
            <person name="Chaudhuri R.R."/>
            <person name="La Ragione R."/>
            <person name="Hildebrand F."/>
            <person name="Pallen M.J."/>
        </authorList>
    </citation>
    <scope>NUCLEOTIDE SEQUENCE</scope>
    <source>
        <strain evidence="2">F1-3629</strain>
    </source>
</reference>
<keyword evidence="1" id="KW-0732">Signal</keyword>
<dbReference type="PROSITE" id="PS51257">
    <property type="entry name" value="PROKAR_LIPOPROTEIN"/>
    <property type="match status" value="1"/>
</dbReference>
<feature type="chain" id="PRO_5037234132" description="LPP20 lipoprotein" evidence="1">
    <location>
        <begin position="24"/>
        <end position="186"/>
    </location>
</feature>
<feature type="signal peptide" evidence="1">
    <location>
        <begin position="1"/>
        <end position="23"/>
    </location>
</feature>
<name>A0A940DLT8_9BACT</name>
<dbReference type="EMBL" id="JADIMJ010000031">
    <property type="protein sequence ID" value="MBO8453462.1"/>
    <property type="molecule type" value="Genomic_DNA"/>
</dbReference>
<dbReference type="Proteomes" id="UP000771749">
    <property type="component" value="Unassembled WGS sequence"/>
</dbReference>
<sequence>MKQIFSFAAAALFISVLTVSCGAAKKAVPAVEGEQEVALVFNEPKYRSDKDYFRDSQSGISKDLSAAKKVAMQNTRQSIGAMVEAQVGLVVDNYTSNEQTGSDSSVGNDLEEMGRTVVNSQLSGLEIVAEKAFKLPDGSYRYHVCMQLSKDALGDALEEAIEKDAKLKLKVKKNSFRAIYEEVIRK</sequence>
<gene>
    <name evidence="2" type="ORF">IAC07_01910</name>
</gene>
<comment type="caution">
    <text evidence="2">The sequence shown here is derived from an EMBL/GenBank/DDBJ whole genome shotgun (WGS) entry which is preliminary data.</text>
</comment>
<evidence type="ECO:0000313" key="2">
    <source>
        <dbReference type="EMBL" id="MBO8453462.1"/>
    </source>
</evidence>
<accession>A0A940DLT8</accession>
<evidence type="ECO:0008006" key="4">
    <source>
        <dbReference type="Google" id="ProtNLM"/>
    </source>
</evidence>
<reference evidence="2" key="1">
    <citation type="submission" date="2020-10" db="EMBL/GenBank/DDBJ databases">
        <authorList>
            <person name="Gilroy R."/>
        </authorList>
    </citation>
    <scope>NUCLEOTIDE SEQUENCE</scope>
    <source>
        <strain evidence="2">F1-3629</strain>
    </source>
</reference>